<feature type="chain" id="PRO_5022105433" description="Glycosyltransferase RgtA/B/C/D-like domain-containing protein" evidence="9">
    <location>
        <begin position="27"/>
        <end position="475"/>
    </location>
</feature>
<evidence type="ECO:0000256" key="5">
    <source>
        <dbReference type="ARBA" id="ARBA00022692"/>
    </source>
</evidence>
<gene>
    <name evidence="10" type="ORF">Pan44_52940</name>
</gene>
<protein>
    <recommendedName>
        <fullName evidence="12">Glycosyltransferase RgtA/B/C/D-like domain-containing protein</fullName>
    </recommendedName>
</protein>
<keyword evidence="7 8" id="KW-0472">Membrane</keyword>
<keyword evidence="6 8" id="KW-1133">Transmembrane helix</keyword>
<evidence type="ECO:0000256" key="8">
    <source>
        <dbReference type="SAM" id="Phobius"/>
    </source>
</evidence>
<dbReference type="InParanoid" id="A0A517SM88"/>
<evidence type="ECO:0000256" key="6">
    <source>
        <dbReference type="ARBA" id="ARBA00022989"/>
    </source>
</evidence>
<feature type="transmembrane region" description="Helical" evidence="8">
    <location>
        <begin position="185"/>
        <end position="201"/>
    </location>
</feature>
<feature type="signal peptide" evidence="9">
    <location>
        <begin position="1"/>
        <end position="26"/>
    </location>
</feature>
<dbReference type="EMBL" id="CP036271">
    <property type="protein sequence ID" value="QDT57226.1"/>
    <property type="molecule type" value="Genomic_DNA"/>
</dbReference>
<name>A0A517SM88_9PLAN</name>
<evidence type="ECO:0000256" key="9">
    <source>
        <dbReference type="SAM" id="SignalP"/>
    </source>
</evidence>
<keyword evidence="4" id="KW-0808">Transferase</keyword>
<organism evidence="10 11">
    <name type="scientific">Caulifigura coniformis</name>
    <dbReference type="NCBI Taxonomy" id="2527983"/>
    <lineage>
        <taxon>Bacteria</taxon>
        <taxon>Pseudomonadati</taxon>
        <taxon>Planctomycetota</taxon>
        <taxon>Planctomycetia</taxon>
        <taxon>Planctomycetales</taxon>
        <taxon>Planctomycetaceae</taxon>
        <taxon>Caulifigura</taxon>
    </lineage>
</organism>
<reference evidence="10 11" key="1">
    <citation type="submission" date="2019-02" db="EMBL/GenBank/DDBJ databases">
        <title>Deep-cultivation of Planctomycetes and their phenomic and genomic characterization uncovers novel biology.</title>
        <authorList>
            <person name="Wiegand S."/>
            <person name="Jogler M."/>
            <person name="Boedeker C."/>
            <person name="Pinto D."/>
            <person name="Vollmers J."/>
            <person name="Rivas-Marin E."/>
            <person name="Kohn T."/>
            <person name="Peeters S.H."/>
            <person name="Heuer A."/>
            <person name="Rast P."/>
            <person name="Oberbeckmann S."/>
            <person name="Bunk B."/>
            <person name="Jeske O."/>
            <person name="Meyerdierks A."/>
            <person name="Storesund J.E."/>
            <person name="Kallscheuer N."/>
            <person name="Luecker S."/>
            <person name="Lage O.M."/>
            <person name="Pohl T."/>
            <person name="Merkel B.J."/>
            <person name="Hornburger P."/>
            <person name="Mueller R.-W."/>
            <person name="Bruemmer F."/>
            <person name="Labrenz M."/>
            <person name="Spormann A.M."/>
            <person name="Op den Camp H."/>
            <person name="Overmann J."/>
            <person name="Amann R."/>
            <person name="Jetten M.S.M."/>
            <person name="Mascher T."/>
            <person name="Medema M.H."/>
            <person name="Devos D.P."/>
            <person name="Kaster A.-K."/>
            <person name="Ovreas L."/>
            <person name="Rohde M."/>
            <person name="Galperin M.Y."/>
            <person name="Jogler C."/>
        </authorList>
    </citation>
    <scope>NUCLEOTIDE SEQUENCE [LARGE SCALE GENOMIC DNA]</scope>
    <source>
        <strain evidence="10 11">Pan44</strain>
    </source>
</reference>
<dbReference type="KEGG" id="ccos:Pan44_52940"/>
<dbReference type="RefSeq" id="WP_145034596.1">
    <property type="nucleotide sequence ID" value="NZ_CP036271.1"/>
</dbReference>
<dbReference type="GO" id="GO:0005886">
    <property type="term" value="C:plasma membrane"/>
    <property type="evidence" value="ECO:0007669"/>
    <property type="project" value="UniProtKB-SubCell"/>
</dbReference>
<feature type="transmembrane region" description="Helical" evidence="8">
    <location>
        <begin position="68"/>
        <end position="91"/>
    </location>
</feature>
<dbReference type="GO" id="GO:0016763">
    <property type="term" value="F:pentosyltransferase activity"/>
    <property type="evidence" value="ECO:0007669"/>
    <property type="project" value="TreeGrafter"/>
</dbReference>
<evidence type="ECO:0000313" key="11">
    <source>
        <dbReference type="Proteomes" id="UP000315700"/>
    </source>
</evidence>
<evidence type="ECO:0000256" key="1">
    <source>
        <dbReference type="ARBA" id="ARBA00004651"/>
    </source>
</evidence>
<keyword evidence="2" id="KW-1003">Cell membrane</keyword>
<evidence type="ECO:0000256" key="7">
    <source>
        <dbReference type="ARBA" id="ARBA00023136"/>
    </source>
</evidence>
<evidence type="ECO:0000313" key="10">
    <source>
        <dbReference type="EMBL" id="QDT57226.1"/>
    </source>
</evidence>
<dbReference type="GO" id="GO:0009103">
    <property type="term" value="P:lipopolysaccharide biosynthetic process"/>
    <property type="evidence" value="ECO:0007669"/>
    <property type="project" value="UniProtKB-ARBA"/>
</dbReference>
<feature type="transmembrane region" description="Helical" evidence="8">
    <location>
        <begin position="132"/>
        <end position="155"/>
    </location>
</feature>
<proteinExistence type="predicted"/>
<comment type="subcellular location">
    <subcellularLocation>
        <location evidence="1">Cell membrane</location>
        <topology evidence="1">Multi-pass membrane protein</topology>
    </subcellularLocation>
</comment>
<accession>A0A517SM88</accession>
<dbReference type="Proteomes" id="UP000315700">
    <property type="component" value="Chromosome"/>
</dbReference>
<dbReference type="OrthoDB" id="276098at2"/>
<feature type="transmembrane region" description="Helical" evidence="8">
    <location>
        <begin position="103"/>
        <end position="126"/>
    </location>
</feature>
<keyword evidence="5 8" id="KW-0812">Transmembrane</keyword>
<dbReference type="AlphaFoldDB" id="A0A517SM88"/>
<feature type="transmembrane region" description="Helical" evidence="8">
    <location>
        <begin position="432"/>
        <end position="450"/>
    </location>
</feature>
<dbReference type="PANTHER" id="PTHR33908:SF11">
    <property type="entry name" value="MEMBRANE PROTEIN"/>
    <property type="match status" value="1"/>
</dbReference>
<evidence type="ECO:0000256" key="3">
    <source>
        <dbReference type="ARBA" id="ARBA00022676"/>
    </source>
</evidence>
<evidence type="ECO:0000256" key="2">
    <source>
        <dbReference type="ARBA" id="ARBA00022475"/>
    </source>
</evidence>
<evidence type="ECO:0008006" key="12">
    <source>
        <dbReference type="Google" id="ProtNLM"/>
    </source>
</evidence>
<evidence type="ECO:0000256" key="4">
    <source>
        <dbReference type="ARBA" id="ARBA00022679"/>
    </source>
</evidence>
<dbReference type="InterPro" id="IPR050297">
    <property type="entry name" value="LipidA_mod_glycosyltrf_83"/>
</dbReference>
<dbReference type="PANTHER" id="PTHR33908">
    <property type="entry name" value="MANNOSYLTRANSFERASE YKCB-RELATED"/>
    <property type="match status" value="1"/>
</dbReference>
<keyword evidence="3" id="KW-0328">Glycosyltransferase</keyword>
<sequence precursor="true">MRWQLSTRQFCIIMAGLVAISATKHALTFCTGPAVIVDDAREYWERGLLVRDGDWLQIDDEVDYRTPLYPIFLGTMQSLFGSNALFATVIAQHLLQMCSSLMTAWMCWLLTGSRLVTVAGYALSVACVTRAWFANVTLTGTLFMFLMTATLTALAGYYRKPAAWKMAFTGGLLAAATLVRPIPQMLWLPLFGLVFLMPALPRVQRLKHALAGGLALLSVLAPAMLRNQLNHDAPYVAKVPPINKWVVCFHDQSAANLPIPDTAAGRQLLKLLPELEHTFDPDIRNGYRVLRRLKEVGLSDEQVDKLVTATCFDAVRANPGVFTWKTFKRLGNFWRTSVDEYPYYSTYDFRNPKAHVGQHTWRFEPIASWYEIILSHTLSNSVHWLEIDFVACMLGTLLLIRRPETRFFGLSLAIIFIYFPVITALLEIESYRYRRVLEPLIVVAIVAGLVGHWEAKRRTKEPDPAGPDLFTMGTG</sequence>
<keyword evidence="11" id="KW-1185">Reference proteome</keyword>
<feature type="transmembrane region" description="Helical" evidence="8">
    <location>
        <begin position="407"/>
        <end position="426"/>
    </location>
</feature>
<keyword evidence="9" id="KW-0732">Signal</keyword>